<dbReference type="RefSeq" id="WP_388352154.1">
    <property type="nucleotide sequence ID" value="NZ_JBIAFJ010000034.1"/>
</dbReference>
<evidence type="ECO:0000256" key="1">
    <source>
        <dbReference type="SAM" id="MobiDB-lite"/>
    </source>
</evidence>
<evidence type="ECO:0000313" key="3">
    <source>
        <dbReference type="Proteomes" id="UP001601197"/>
    </source>
</evidence>
<protein>
    <recommendedName>
        <fullName evidence="4">Transposase family protein</fullName>
    </recommendedName>
</protein>
<name>A0ABW6L489_9ACTN</name>
<sequence>MLDVPRHVVQYVARLLVAHRRRIGTPKGSRVLGPFQQAVFVLSWFREAGCVHCLACAAGISQATGYRYLHEAIDVLADATPELHEVLDRCRAQQMSHMVLDGTLISCDRVAGTTEKGNDLWYSGGARHFEVPPWSGQLDTGMMSKVAEGLARLRAFTARDGCGSGPHPGGVFSVGTDPGRQAALGKRGEGRGRRPGPERRAPPWGIDIGPTPATARRSSGSQGPSSRQRAVP</sequence>
<accession>A0ABW6L489</accession>
<evidence type="ECO:0000313" key="2">
    <source>
        <dbReference type="EMBL" id="MFE9173470.1"/>
    </source>
</evidence>
<feature type="compositionally biased region" description="Basic and acidic residues" evidence="1">
    <location>
        <begin position="186"/>
        <end position="201"/>
    </location>
</feature>
<comment type="caution">
    <text evidence="2">The sequence shown here is derived from an EMBL/GenBank/DDBJ whole genome shotgun (WGS) entry which is preliminary data.</text>
</comment>
<evidence type="ECO:0008006" key="4">
    <source>
        <dbReference type="Google" id="ProtNLM"/>
    </source>
</evidence>
<dbReference type="Proteomes" id="UP001601197">
    <property type="component" value="Unassembled WGS sequence"/>
</dbReference>
<proteinExistence type="predicted"/>
<keyword evidence="3" id="KW-1185">Reference proteome</keyword>
<reference evidence="2 3" key="1">
    <citation type="submission" date="2024-10" db="EMBL/GenBank/DDBJ databases">
        <title>The Natural Products Discovery Center: Release of the First 8490 Sequenced Strains for Exploring Actinobacteria Biosynthetic Diversity.</title>
        <authorList>
            <person name="Kalkreuter E."/>
            <person name="Kautsar S.A."/>
            <person name="Yang D."/>
            <person name="Bader C.D."/>
            <person name="Teijaro C.N."/>
            <person name="Fluegel L."/>
            <person name="Davis C.M."/>
            <person name="Simpson J.R."/>
            <person name="Lauterbach L."/>
            <person name="Steele A.D."/>
            <person name="Gui C."/>
            <person name="Meng S."/>
            <person name="Li G."/>
            <person name="Viehrig K."/>
            <person name="Ye F."/>
            <person name="Su P."/>
            <person name="Kiefer A.F."/>
            <person name="Nichols A."/>
            <person name="Cepeda A.J."/>
            <person name="Yan W."/>
            <person name="Fan B."/>
            <person name="Jiang Y."/>
            <person name="Adhikari A."/>
            <person name="Zheng C.-J."/>
            <person name="Schuster L."/>
            <person name="Cowan T.M."/>
            <person name="Smanski M.J."/>
            <person name="Chevrette M.G."/>
            <person name="De Carvalho L.P.S."/>
            <person name="Shen B."/>
        </authorList>
    </citation>
    <scope>NUCLEOTIDE SEQUENCE [LARGE SCALE GENOMIC DNA]</scope>
    <source>
        <strain evidence="2 3">NPDC007147</strain>
    </source>
</reference>
<gene>
    <name evidence="2" type="ORF">ACFYNZ_29070</name>
</gene>
<dbReference type="EMBL" id="JBIAFJ010000034">
    <property type="protein sequence ID" value="MFE9173470.1"/>
    <property type="molecule type" value="Genomic_DNA"/>
</dbReference>
<feature type="region of interest" description="Disordered" evidence="1">
    <location>
        <begin position="161"/>
        <end position="232"/>
    </location>
</feature>
<organism evidence="2 3">
    <name type="scientific">Streptomyces kebangsaanensis</name>
    <dbReference type="NCBI Taxonomy" id="864058"/>
    <lineage>
        <taxon>Bacteria</taxon>
        <taxon>Bacillati</taxon>
        <taxon>Actinomycetota</taxon>
        <taxon>Actinomycetes</taxon>
        <taxon>Kitasatosporales</taxon>
        <taxon>Streptomycetaceae</taxon>
        <taxon>Streptomyces</taxon>
    </lineage>
</organism>
<feature type="compositionally biased region" description="Low complexity" evidence="1">
    <location>
        <begin position="216"/>
        <end position="232"/>
    </location>
</feature>